<gene>
    <name evidence="2" type="ORF">H6P81_021694</name>
</gene>
<proteinExistence type="predicted"/>
<organism evidence="2 3">
    <name type="scientific">Aristolochia fimbriata</name>
    <name type="common">White veined hardy Dutchman's pipe vine</name>
    <dbReference type="NCBI Taxonomy" id="158543"/>
    <lineage>
        <taxon>Eukaryota</taxon>
        <taxon>Viridiplantae</taxon>
        <taxon>Streptophyta</taxon>
        <taxon>Embryophyta</taxon>
        <taxon>Tracheophyta</taxon>
        <taxon>Spermatophyta</taxon>
        <taxon>Magnoliopsida</taxon>
        <taxon>Magnoliidae</taxon>
        <taxon>Piperales</taxon>
        <taxon>Aristolochiaceae</taxon>
        <taxon>Aristolochia</taxon>
    </lineage>
</organism>
<protein>
    <submittedName>
        <fullName evidence="2">Uncharacterized protein</fullName>
    </submittedName>
</protein>
<dbReference type="EMBL" id="JAINDJ010000157">
    <property type="protein sequence ID" value="KAG9438358.1"/>
    <property type="molecule type" value="Genomic_DNA"/>
</dbReference>
<dbReference type="AlphaFoldDB" id="A0AAV7DQ96"/>
<evidence type="ECO:0000313" key="2">
    <source>
        <dbReference type="EMBL" id="KAG9438358.1"/>
    </source>
</evidence>
<keyword evidence="3" id="KW-1185">Reference proteome</keyword>
<sequence>MPLDVLATPLTSMYSTKSIALADRPGNLQNFIADGDRSLQLLVYNEEFLNPATIEVFERKLHPRPLGQGYTCSGATPDAASPTPASRCPTAGGRGVAGRADWSSLPGRGWLKTLCPKSTSHDESGGSPLTPPGGSSRGPRPLALKRTPGSASADREALLGLAPQWEADGAGDASRQSADGGGSVRRLGRRPRWSWGLPARRMIPPADTPLSGPRRVARLPDALLAAPVRLLAASGSPFTRLETRTKESDMCAKPAGDQTRGLRKLIMDP</sequence>
<comment type="caution">
    <text evidence="2">The sequence shown here is derived from an EMBL/GenBank/DDBJ whole genome shotgun (WGS) entry which is preliminary data.</text>
</comment>
<accession>A0AAV7DQ96</accession>
<evidence type="ECO:0000256" key="1">
    <source>
        <dbReference type="SAM" id="MobiDB-lite"/>
    </source>
</evidence>
<reference evidence="2 3" key="1">
    <citation type="submission" date="2021-07" db="EMBL/GenBank/DDBJ databases">
        <title>The Aristolochia fimbriata genome: insights into angiosperm evolution, floral development and chemical biosynthesis.</title>
        <authorList>
            <person name="Jiao Y."/>
        </authorList>
    </citation>
    <scope>NUCLEOTIDE SEQUENCE [LARGE SCALE GENOMIC DNA]</scope>
    <source>
        <strain evidence="2">IBCAS-2021</strain>
        <tissue evidence="2">Leaf</tissue>
    </source>
</reference>
<feature type="region of interest" description="Disordered" evidence="1">
    <location>
        <begin position="165"/>
        <end position="189"/>
    </location>
</feature>
<evidence type="ECO:0000313" key="3">
    <source>
        <dbReference type="Proteomes" id="UP000825729"/>
    </source>
</evidence>
<feature type="compositionally biased region" description="Low complexity" evidence="1">
    <location>
        <begin position="75"/>
        <end position="86"/>
    </location>
</feature>
<feature type="compositionally biased region" description="Low complexity" evidence="1">
    <location>
        <begin position="125"/>
        <end position="142"/>
    </location>
</feature>
<dbReference type="Proteomes" id="UP000825729">
    <property type="component" value="Unassembled WGS sequence"/>
</dbReference>
<feature type="region of interest" description="Disordered" evidence="1">
    <location>
        <begin position="72"/>
        <end position="153"/>
    </location>
</feature>
<name>A0AAV7DQ96_ARIFI</name>